<dbReference type="AlphaFoldDB" id="A0AAF3EST7"/>
<proteinExistence type="predicted"/>
<evidence type="ECO:0000313" key="1">
    <source>
        <dbReference type="Proteomes" id="UP000887575"/>
    </source>
</evidence>
<reference evidence="2" key="1">
    <citation type="submission" date="2024-02" db="UniProtKB">
        <authorList>
            <consortium name="WormBaseParasite"/>
        </authorList>
    </citation>
    <scope>IDENTIFICATION</scope>
</reference>
<organism evidence="1 2">
    <name type="scientific">Mesorhabditis belari</name>
    <dbReference type="NCBI Taxonomy" id="2138241"/>
    <lineage>
        <taxon>Eukaryota</taxon>
        <taxon>Metazoa</taxon>
        <taxon>Ecdysozoa</taxon>
        <taxon>Nematoda</taxon>
        <taxon>Chromadorea</taxon>
        <taxon>Rhabditida</taxon>
        <taxon>Rhabditina</taxon>
        <taxon>Rhabditomorpha</taxon>
        <taxon>Rhabditoidea</taxon>
        <taxon>Rhabditidae</taxon>
        <taxon>Mesorhabditinae</taxon>
        <taxon>Mesorhabditis</taxon>
    </lineage>
</organism>
<dbReference type="WBParaSite" id="MBELARI_LOCUS171">
    <property type="protein sequence ID" value="MBELARI_LOCUS171"/>
    <property type="gene ID" value="MBELARI_LOCUS171"/>
</dbReference>
<accession>A0AAF3EST7</accession>
<evidence type="ECO:0000313" key="2">
    <source>
        <dbReference type="WBParaSite" id="MBELARI_LOCUS171"/>
    </source>
</evidence>
<dbReference type="Proteomes" id="UP000887575">
    <property type="component" value="Unassembled WGS sequence"/>
</dbReference>
<sequence length="849" mass="94577">MDPTVAFRIKTVIDVRAGSEKKIVKAALELAARQGVADNVMEVANCVEIIKVHKNALEKGVHEGKRWEEIEQVLNGFPSGALKHKVAREKAYHLYEESLRDAVLHDINNTITELCCGRNEEFFMQINDEPDPNIDSKLIDKTLGLTRSTSDVAFRRLNELRSLLKTNDKLRKQVNNRIRKHLNRLVLHFSSNKAEKEACLAIASWLTSGEMSREQWEQWKRFHENNQTPTLERLKAIDWVTDESDFHLHKIKDSLEEIDKDCFFKKTEEKLREMLECFLRPPNFKQSTKNVLEVVARTIYTSKIVDDIAKRFEENGELIEVRIHAADALIVDCNLAGERWNGKNLCLITDKLVMHKSETIINVSGTSRCATLSTRRECDGGSEGASGAAGVDGLAGESSGNVAIVAGVVRGAENLKLLLNGGDGEAGTHGGNGANGHVGKGITSNKISELCVSYGSIYLTSWDYFVNWRPDSSWKSNGTSVWDSSAQYLYREYDGEDGRKMIYSMAGDKGYFYTTYDLYFLIIGAEGSMGGAGGVNGVGGEGGRKGDLSLITLSNGRPLSLKETCIEQKQGSDGADGACGLPGDPGSHGNDLVLIDRSAKEPSKHYIGTSGSKLTKTPCYVAGLKTRLDGYRKHRLNESDCFVSFEEVKIEPVSQRQSTEKRTSTERRTQSRTVTKATIAIESVISDFYSHFEGDALLVGSFAGDGNEWVALEVAEDEVEVEETVQQEISLVRTHVEDDRVHEWQSRAEQIDQSDVIKRIENENLNLSALMKLFEDIFSVVLPLDNTELVVKIKRQLTRANQLCNDGPEMPDRMSLPTVQRIIEETIDKLNSKIALSNSAIEKHGRFKK</sequence>
<protein>
    <submittedName>
        <fullName evidence="2">Uncharacterized protein</fullName>
    </submittedName>
</protein>
<keyword evidence="1" id="KW-1185">Reference proteome</keyword>
<name>A0AAF3EST7_9BILA</name>